<keyword evidence="2" id="KW-1185">Reference proteome</keyword>
<protein>
    <submittedName>
        <fullName evidence="1">Uncharacterized protein</fullName>
    </submittedName>
</protein>
<proteinExistence type="predicted"/>
<gene>
    <name evidence="1" type="ORF">HYPSUDRAFT_150637</name>
</gene>
<sequence>MFAFFRRAPAARLACRPRFIHTTRTRCASSTAFPPGVDAAKLAALQSSPLFKKIKENPAALEAVAKFAEVMQKNGVDTTAGPPSMLQMSKMFLNADVRAAAKGLSDAFSTAGIDLKDKVRRDAAAEHACAWP</sequence>
<dbReference type="AlphaFoldDB" id="A0A0D2LTU8"/>
<dbReference type="OrthoDB" id="10008801at2759"/>
<evidence type="ECO:0000313" key="1">
    <source>
        <dbReference type="EMBL" id="KJA14243.1"/>
    </source>
</evidence>
<reference evidence="2" key="1">
    <citation type="submission" date="2014-04" db="EMBL/GenBank/DDBJ databases">
        <title>Evolutionary Origins and Diversification of the Mycorrhizal Mutualists.</title>
        <authorList>
            <consortium name="DOE Joint Genome Institute"/>
            <consortium name="Mycorrhizal Genomics Consortium"/>
            <person name="Kohler A."/>
            <person name="Kuo A."/>
            <person name="Nagy L.G."/>
            <person name="Floudas D."/>
            <person name="Copeland A."/>
            <person name="Barry K.W."/>
            <person name="Cichocki N."/>
            <person name="Veneault-Fourrey C."/>
            <person name="LaButti K."/>
            <person name="Lindquist E.A."/>
            <person name="Lipzen A."/>
            <person name="Lundell T."/>
            <person name="Morin E."/>
            <person name="Murat C."/>
            <person name="Riley R."/>
            <person name="Ohm R."/>
            <person name="Sun H."/>
            <person name="Tunlid A."/>
            <person name="Henrissat B."/>
            <person name="Grigoriev I.V."/>
            <person name="Hibbett D.S."/>
            <person name="Martin F."/>
        </authorList>
    </citation>
    <scope>NUCLEOTIDE SEQUENCE [LARGE SCALE GENOMIC DNA]</scope>
    <source>
        <strain evidence="2">FD-334 SS-4</strain>
    </source>
</reference>
<evidence type="ECO:0000313" key="2">
    <source>
        <dbReference type="Proteomes" id="UP000054270"/>
    </source>
</evidence>
<dbReference type="Proteomes" id="UP000054270">
    <property type="component" value="Unassembled WGS sequence"/>
</dbReference>
<organism evidence="1 2">
    <name type="scientific">Hypholoma sublateritium (strain FD-334 SS-4)</name>
    <dbReference type="NCBI Taxonomy" id="945553"/>
    <lineage>
        <taxon>Eukaryota</taxon>
        <taxon>Fungi</taxon>
        <taxon>Dikarya</taxon>
        <taxon>Basidiomycota</taxon>
        <taxon>Agaricomycotina</taxon>
        <taxon>Agaricomycetes</taxon>
        <taxon>Agaricomycetidae</taxon>
        <taxon>Agaricales</taxon>
        <taxon>Agaricineae</taxon>
        <taxon>Strophariaceae</taxon>
        <taxon>Hypholoma</taxon>
    </lineage>
</organism>
<accession>A0A0D2LTU8</accession>
<dbReference type="EMBL" id="KN817688">
    <property type="protein sequence ID" value="KJA14243.1"/>
    <property type="molecule type" value="Genomic_DNA"/>
</dbReference>
<name>A0A0D2LTU8_HYPSF</name>